<dbReference type="PROSITE" id="PS51257">
    <property type="entry name" value="PROKAR_LIPOPROTEIN"/>
    <property type="match status" value="1"/>
</dbReference>
<evidence type="ECO:0000259" key="2">
    <source>
        <dbReference type="Pfam" id="PF26366"/>
    </source>
</evidence>
<evidence type="ECO:0000313" key="4">
    <source>
        <dbReference type="Proteomes" id="UP000225548"/>
    </source>
</evidence>
<gene>
    <name evidence="3" type="ORF">ATL42_0487</name>
</gene>
<organism evidence="3 4">
    <name type="scientific">Sanguibacter antarcticus</name>
    <dbReference type="NCBI Taxonomy" id="372484"/>
    <lineage>
        <taxon>Bacteria</taxon>
        <taxon>Bacillati</taxon>
        <taxon>Actinomycetota</taxon>
        <taxon>Actinomycetes</taxon>
        <taxon>Micrococcales</taxon>
        <taxon>Sanguibacteraceae</taxon>
        <taxon>Sanguibacter</taxon>
    </lineage>
</organism>
<feature type="domain" description="DUF8094" evidence="2">
    <location>
        <begin position="62"/>
        <end position="323"/>
    </location>
</feature>
<dbReference type="OrthoDB" id="3266092at2"/>
<proteinExistence type="predicted"/>
<comment type="caution">
    <text evidence="3">The sequence shown here is derived from an EMBL/GenBank/DDBJ whole genome shotgun (WGS) entry which is preliminary data.</text>
</comment>
<evidence type="ECO:0000313" key="3">
    <source>
        <dbReference type="EMBL" id="PFG32646.1"/>
    </source>
</evidence>
<dbReference type="RefSeq" id="WP_098453985.1">
    <property type="nucleotide sequence ID" value="NZ_PDJG01000001.1"/>
</dbReference>
<dbReference type="InterPro" id="IPR058407">
    <property type="entry name" value="DUF8094"/>
</dbReference>
<name>A0A2A9E1W9_9MICO</name>
<protein>
    <recommendedName>
        <fullName evidence="2">DUF8094 domain-containing protein</fullName>
    </recommendedName>
</protein>
<sequence length="330" mass="34157">MRRHLRRSAVLVCTGALFLAACAPDLPTVDVTSAESEAPVVSADQEAAIHTSIGEALTAGTETLDAAVLAPRLTGPALALRTAELTVAAATDVKDAITEVPTVTQSEVVQATDGWPRWTFAVSERPLNLQTERLLVTEQESPREQYKLWGWIRLFPGVTLPTFPAATTGTEAVAADDASLLLSPVDAVAHYADVLNSGDESAFAAEFPSDPLRDQMTARRADRTALAETGAGTYTLVFTPTEGALRALRTTEGGALVIAEVTSSETLAGEDGAVINPTATESAFTGGAAPSNSLTVGRTALVGIYVPAAGSTEPITVVGSELLTTSASVP</sequence>
<feature type="signal peptide" evidence="1">
    <location>
        <begin position="1"/>
        <end position="23"/>
    </location>
</feature>
<dbReference type="EMBL" id="PDJG01000001">
    <property type="protein sequence ID" value="PFG32646.1"/>
    <property type="molecule type" value="Genomic_DNA"/>
</dbReference>
<reference evidence="3 4" key="1">
    <citation type="submission" date="2017-10" db="EMBL/GenBank/DDBJ databases">
        <title>Sequencing the genomes of 1000 actinobacteria strains.</title>
        <authorList>
            <person name="Klenk H.-P."/>
        </authorList>
    </citation>
    <scope>NUCLEOTIDE SEQUENCE [LARGE SCALE GENOMIC DNA]</scope>
    <source>
        <strain evidence="3 4">DSM 18966</strain>
    </source>
</reference>
<dbReference type="Proteomes" id="UP000225548">
    <property type="component" value="Unassembled WGS sequence"/>
</dbReference>
<keyword evidence="4" id="KW-1185">Reference proteome</keyword>
<evidence type="ECO:0000256" key="1">
    <source>
        <dbReference type="SAM" id="SignalP"/>
    </source>
</evidence>
<keyword evidence="1" id="KW-0732">Signal</keyword>
<feature type="chain" id="PRO_5013038292" description="DUF8094 domain-containing protein" evidence="1">
    <location>
        <begin position="24"/>
        <end position="330"/>
    </location>
</feature>
<dbReference type="AlphaFoldDB" id="A0A2A9E1W9"/>
<accession>A0A2A9E1W9</accession>
<dbReference type="Pfam" id="PF26366">
    <property type="entry name" value="DUF8094"/>
    <property type="match status" value="1"/>
</dbReference>